<dbReference type="EMBL" id="JBGLYH010000001">
    <property type="protein sequence ID" value="MEZ7195183.1"/>
    <property type="molecule type" value="Genomic_DNA"/>
</dbReference>
<keyword evidence="1" id="KW-1133">Transmembrane helix</keyword>
<evidence type="ECO:0000313" key="3">
    <source>
        <dbReference type="Proteomes" id="UP001568698"/>
    </source>
</evidence>
<keyword evidence="1" id="KW-0812">Transmembrane</keyword>
<accession>A0ABV4JWT8</accession>
<sequence>MNKIIESAIVLLIVAVITLVGNRIGYGFGIIEAMPGMAVLVGVCILGILANRYVYKLPTVLYVITFGMIITMPGVPGHEAVAAWVSKVNFLALTTPILAYAGIGIGKDLPALQKTGWRIVVVSLFVMAGTYVASAGIAQVVLKSLGEI</sequence>
<dbReference type="RefSeq" id="WP_371384738.1">
    <property type="nucleotide sequence ID" value="NZ_JBGLYH010000001.1"/>
</dbReference>
<feature type="transmembrane region" description="Helical" evidence="1">
    <location>
        <begin position="57"/>
        <end position="75"/>
    </location>
</feature>
<keyword evidence="3" id="KW-1185">Reference proteome</keyword>
<gene>
    <name evidence="2" type="ORF">AB6M95_00345</name>
</gene>
<evidence type="ECO:0000256" key="1">
    <source>
        <dbReference type="SAM" id="Phobius"/>
    </source>
</evidence>
<comment type="caution">
    <text evidence="2">The sequence shown here is derived from an EMBL/GenBank/DDBJ whole genome shotgun (WGS) entry which is preliminary data.</text>
</comment>
<evidence type="ECO:0000313" key="2">
    <source>
        <dbReference type="EMBL" id="MEZ7195183.1"/>
    </source>
</evidence>
<evidence type="ECO:0008006" key="4">
    <source>
        <dbReference type="Google" id="ProtNLM"/>
    </source>
</evidence>
<name>A0ABV4JWT8_9BACT</name>
<protein>
    <recommendedName>
        <fullName evidence="4">DUF340 domain-containing protein</fullName>
    </recommendedName>
</protein>
<keyword evidence="1" id="KW-0472">Membrane</keyword>
<feature type="transmembrane region" description="Helical" evidence="1">
    <location>
        <begin position="117"/>
        <end position="142"/>
    </location>
</feature>
<organism evidence="2 3">
    <name type="scientific">Pseudodesulfovibrio karagichevae</name>
    <dbReference type="NCBI Taxonomy" id="3239305"/>
    <lineage>
        <taxon>Bacteria</taxon>
        <taxon>Pseudomonadati</taxon>
        <taxon>Thermodesulfobacteriota</taxon>
        <taxon>Desulfovibrionia</taxon>
        <taxon>Desulfovibrionales</taxon>
        <taxon>Desulfovibrionaceae</taxon>
    </lineage>
</organism>
<proteinExistence type="predicted"/>
<reference evidence="2 3" key="1">
    <citation type="submission" date="2024-08" db="EMBL/GenBank/DDBJ databases">
        <title>Sulfate-reducing bacteria isolated from formation water of the oil field in Kazakhstan and description of Pseudodesulfovibrio sp.</title>
        <authorList>
            <person name="Bidzhieva S.K."/>
            <person name="Tourova T.P."/>
            <person name="Grouzdev D.S."/>
            <person name="Beletsky A.V."/>
            <person name="Sokolova D.S."/>
            <person name="Samigullina S.R."/>
            <person name="Poltaraus A.B."/>
            <person name="Avtukh A.N."/>
            <person name="Tereshina V.M."/>
            <person name="Zhaparov N.S."/>
            <person name="Mardanov A.V."/>
            <person name="Nazina T.N."/>
        </authorList>
    </citation>
    <scope>NUCLEOTIDE SEQUENCE [LARGE SCALE GENOMIC DNA]</scope>
    <source>
        <strain evidence="2 3">9FUS</strain>
    </source>
</reference>
<feature type="transmembrane region" description="Helical" evidence="1">
    <location>
        <begin position="33"/>
        <end position="50"/>
    </location>
</feature>
<feature type="transmembrane region" description="Helical" evidence="1">
    <location>
        <begin position="81"/>
        <end position="105"/>
    </location>
</feature>
<dbReference type="Proteomes" id="UP001568698">
    <property type="component" value="Unassembled WGS sequence"/>
</dbReference>